<feature type="compositionally biased region" description="Polar residues" evidence="2">
    <location>
        <begin position="78"/>
        <end position="87"/>
    </location>
</feature>
<comment type="similarity">
    <text evidence="1">Belongs to the peptidase M28 family. M28B subfamily.</text>
</comment>
<dbReference type="Gene3D" id="3.50.30.30">
    <property type="match status" value="1"/>
</dbReference>
<evidence type="ECO:0000256" key="2">
    <source>
        <dbReference type="SAM" id="MobiDB-lite"/>
    </source>
</evidence>
<dbReference type="Gene3D" id="1.20.930.40">
    <property type="entry name" value="Transferrin receptor-like, dimerisation domain"/>
    <property type="match status" value="1"/>
</dbReference>
<dbReference type="VEuPathDB" id="FungiDB:EMCG_04791"/>
<evidence type="ECO:0008006" key="9">
    <source>
        <dbReference type="Google" id="ProtNLM"/>
    </source>
</evidence>
<feature type="transmembrane region" description="Helical" evidence="3">
    <location>
        <begin position="162"/>
        <end position="180"/>
    </location>
</feature>
<evidence type="ECO:0000259" key="6">
    <source>
        <dbReference type="Pfam" id="PF04389"/>
    </source>
</evidence>
<dbReference type="Pfam" id="PF04253">
    <property type="entry name" value="TFR_dimer"/>
    <property type="match status" value="1"/>
</dbReference>
<proteinExistence type="inferred from homology"/>
<name>A0A0G2HR86_9EURO</name>
<dbReference type="AlphaFoldDB" id="A0A0G2HR86"/>
<dbReference type="FunFam" id="3.50.30.30:FF:000029">
    <property type="entry name" value="Glutamate carboxypeptidase Tre2, putative"/>
    <property type="match status" value="1"/>
</dbReference>
<evidence type="ECO:0000259" key="4">
    <source>
        <dbReference type="Pfam" id="PF02225"/>
    </source>
</evidence>
<keyword evidence="3" id="KW-1133">Transmembrane helix</keyword>
<feature type="compositionally biased region" description="Low complexity" evidence="2">
    <location>
        <begin position="21"/>
        <end position="30"/>
    </location>
</feature>
<protein>
    <recommendedName>
        <fullName evidence="9">Glutamate carboxypeptidase II</fullName>
    </recommendedName>
</protein>
<gene>
    <name evidence="7" type="ORF">EMCG_04791</name>
</gene>
<dbReference type="InterPro" id="IPR036757">
    <property type="entry name" value="TFR-like_dimer_dom_sf"/>
</dbReference>
<dbReference type="InterPro" id="IPR039373">
    <property type="entry name" value="Peptidase_M28B"/>
</dbReference>
<dbReference type="EMBL" id="LCZI01001528">
    <property type="protein sequence ID" value="KKZ60513.1"/>
    <property type="molecule type" value="Genomic_DNA"/>
</dbReference>
<evidence type="ECO:0000259" key="5">
    <source>
        <dbReference type="Pfam" id="PF04253"/>
    </source>
</evidence>
<dbReference type="Pfam" id="PF02225">
    <property type="entry name" value="PA"/>
    <property type="match status" value="1"/>
</dbReference>
<feature type="domain" description="Transferrin receptor-like dimerisation" evidence="5">
    <location>
        <begin position="766"/>
        <end position="891"/>
    </location>
</feature>
<evidence type="ECO:0000313" key="7">
    <source>
        <dbReference type="EMBL" id="KKZ60513.1"/>
    </source>
</evidence>
<evidence type="ECO:0000256" key="3">
    <source>
        <dbReference type="SAM" id="Phobius"/>
    </source>
</evidence>
<dbReference type="InterPro" id="IPR003137">
    <property type="entry name" value="PA_domain"/>
</dbReference>
<sequence length="893" mass="100149">MSDEKSKYEFLPIPTYEEATSSRPSSSQSRLGPEEVSDDAERQGLLGHRSGEGQEPRYPGNYQPPTVESERSSLDFLPSSNGSSARGSTEELRRELEQMDVEEPDGTSASSSRSSFSKRFTHFRRTLSSIHLPLWKYVPKFNFQPRFLSELMSRVEHQHCIIILRMVGLFFVVTVIYFMIVSDVVSFARPVNLGQMYEPESVRIFVQSHINESAIAENLEMMTKFPHVAGTEGNYVLAQWVEEKFRSARMDDVSMEQFDVYLNYPKQDGRRIAIVDPPEFAWEAKIDEEQAYRGPPKAQYPVFHGHSKSGNVTGPLIYANYGSREDFKALADMGVNLEGSIVMVRHYGTQGDGALKVKAAELAGAAGCIIYSDPAEDGFVLGPEWPKGRYMPSDGVQRGGVSMMSWVVGDVLSPGFASLPGEKKRISPEESTALPKIPSIPIAWRDAQPLLKALRGHGKKVPKEWVGGVPEIGEWWSGDPSSPKVNLANIQDEVERQPIFNVLGRIVGMEQGEKKIVVGSHRDAWCFGAADSGSGTAVLLEVVRVFGLLRAHGWRPLRTIEFASWDGKEYNLIGSTEHVENEVDNLRSNGFAYLNVDVAVSGNKFRASASPLFERVLLRILKRTSDPVTHRTLRSLWDQQGSKLESLGTGSDYVAFQDIAGMSSIDFGFTGDHYPYHSCYDNFDWMTKIGDPGFQYHKVLGQIWALLLLELSDSPILPFDMQSYASAITKYVSDLEEYSKSRRVPLPRAREPADNKNHPNPDPNVVNMQPLHDAAKKFRESAAKFHRWGHNWNETLASSGGYESNVMAIKRMSYNSHMTYFDTNLLDLEKDGGIPNRTQFKHVIFGPQAWSGHDDTFFPAIRDAIDSGNWSETQRWIDRVSKIIIDASISLNN</sequence>
<dbReference type="InterPro" id="IPR007365">
    <property type="entry name" value="TFR-like_dimer_dom"/>
</dbReference>
<dbReference type="SUPFAM" id="SSF52025">
    <property type="entry name" value="PA domain"/>
    <property type="match status" value="1"/>
</dbReference>
<keyword evidence="3" id="KW-0812">Transmembrane</keyword>
<dbReference type="SUPFAM" id="SSF47672">
    <property type="entry name" value="Transferrin receptor-like dimerisation domain"/>
    <property type="match status" value="1"/>
</dbReference>
<feature type="domain" description="PA" evidence="4">
    <location>
        <begin position="312"/>
        <end position="398"/>
    </location>
</feature>
<evidence type="ECO:0000313" key="8">
    <source>
        <dbReference type="Proteomes" id="UP000034164"/>
    </source>
</evidence>
<dbReference type="PANTHER" id="PTHR10404">
    <property type="entry name" value="N-ACETYLATED-ALPHA-LINKED ACIDIC DIPEPTIDASE"/>
    <property type="match status" value="1"/>
</dbReference>
<feature type="domain" description="Peptidase M28" evidence="6">
    <location>
        <begin position="501"/>
        <end position="684"/>
    </location>
</feature>
<evidence type="ECO:0000256" key="1">
    <source>
        <dbReference type="ARBA" id="ARBA00005634"/>
    </source>
</evidence>
<dbReference type="SUPFAM" id="SSF53187">
    <property type="entry name" value="Zn-dependent exopeptidases"/>
    <property type="match status" value="1"/>
</dbReference>
<dbReference type="CDD" id="cd08022">
    <property type="entry name" value="M28_PSMA_like"/>
    <property type="match status" value="1"/>
</dbReference>
<dbReference type="Pfam" id="PF04389">
    <property type="entry name" value="Peptidase_M28"/>
    <property type="match status" value="1"/>
</dbReference>
<organism evidence="7 8">
    <name type="scientific">[Emmonsia] crescens</name>
    <dbReference type="NCBI Taxonomy" id="73230"/>
    <lineage>
        <taxon>Eukaryota</taxon>
        <taxon>Fungi</taxon>
        <taxon>Dikarya</taxon>
        <taxon>Ascomycota</taxon>
        <taxon>Pezizomycotina</taxon>
        <taxon>Eurotiomycetes</taxon>
        <taxon>Eurotiomycetidae</taxon>
        <taxon>Onygenales</taxon>
        <taxon>Ajellomycetaceae</taxon>
        <taxon>Emergomyces</taxon>
    </lineage>
</organism>
<accession>A0A0G2HR86</accession>
<feature type="compositionally biased region" description="Basic and acidic residues" evidence="2">
    <location>
        <begin position="88"/>
        <end position="97"/>
    </location>
</feature>
<dbReference type="InterPro" id="IPR007484">
    <property type="entry name" value="Peptidase_M28"/>
</dbReference>
<dbReference type="GO" id="GO:0004180">
    <property type="term" value="F:carboxypeptidase activity"/>
    <property type="evidence" value="ECO:0007669"/>
    <property type="project" value="TreeGrafter"/>
</dbReference>
<feature type="compositionally biased region" description="Basic and acidic residues" evidence="2">
    <location>
        <begin position="748"/>
        <end position="759"/>
    </location>
</feature>
<dbReference type="InterPro" id="IPR046450">
    <property type="entry name" value="PA_dom_sf"/>
</dbReference>
<dbReference type="PANTHER" id="PTHR10404:SF71">
    <property type="entry name" value="CARBOXYPEPTIDASE TRE2, PUTATIVE (AFU_ORTHOLOGUE AFUA_3G10650)-RELATED"/>
    <property type="match status" value="1"/>
</dbReference>
<keyword evidence="3" id="KW-0472">Membrane</keyword>
<reference evidence="8" key="1">
    <citation type="journal article" date="2015" name="PLoS Genet.">
        <title>The dynamic genome and transcriptome of the human fungal pathogen Blastomyces and close relative Emmonsia.</title>
        <authorList>
            <person name="Munoz J.F."/>
            <person name="Gauthier G.M."/>
            <person name="Desjardins C.A."/>
            <person name="Gallo J.E."/>
            <person name="Holder J."/>
            <person name="Sullivan T.D."/>
            <person name="Marty A.J."/>
            <person name="Carmen J.C."/>
            <person name="Chen Z."/>
            <person name="Ding L."/>
            <person name="Gujja S."/>
            <person name="Magrini V."/>
            <person name="Misas E."/>
            <person name="Mitreva M."/>
            <person name="Priest M."/>
            <person name="Saif S."/>
            <person name="Whiston E.A."/>
            <person name="Young S."/>
            <person name="Zeng Q."/>
            <person name="Goldman W.E."/>
            <person name="Mardis E.R."/>
            <person name="Taylor J.W."/>
            <person name="McEwen J.G."/>
            <person name="Clay O.K."/>
            <person name="Klein B.S."/>
            <person name="Cuomo C.A."/>
        </authorList>
    </citation>
    <scope>NUCLEOTIDE SEQUENCE [LARGE SCALE GENOMIC DNA]</scope>
    <source>
        <strain evidence="8">UAMH 3008</strain>
    </source>
</reference>
<feature type="region of interest" description="Disordered" evidence="2">
    <location>
        <begin position="1"/>
        <end position="113"/>
    </location>
</feature>
<dbReference type="FunFam" id="3.40.630.10:FF:000101">
    <property type="entry name" value="N-acetylated alpha-linked acidic dipeptidase like 1"/>
    <property type="match status" value="1"/>
</dbReference>
<dbReference type="Proteomes" id="UP000034164">
    <property type="component" value="Unassembled WGS sequence"/>
</dbReference>
<dbReference type="CDD" id="cd02121">
    <property type="entry name" value="PA_GCPII_like"/>
    <property type="match status" value="1"/>
</dbReference>
<feature type="region of interest" description="Disordered" evidence="2">
    <location>
        <begin position="742"/>
        <end position="765"/>
    </location>
</feature>
<dbReference type="OrthoDB" id="5841748at2759"/>
<dbReference type="Gene3D" id="3.40.630.10">
    <property type="entry name" value="Zn peptidases"/>
    <property type="match status" value="1"/>
</dbReference>
<comment type="caution">
    <text evidence="7">The sequence shown here is derived from an EMBL/GenBank/DDBJ whole genome shotgun (WGS) entry which is preliminary data.</text>
</comment>